<evidence type="ECO:0000313" key="14">
    <source>
        <dbReference type="Proteomes" id="UP000190130"/>
    </source>
</evidence>
<keyword evidence="11" id="KW-1133">Transmembrane helix</keyword>
<gene>
    <name evidence="13" type="ORF">SAMN05660750_02275</name>
</gene>
<evidence type="ECO:0000259" key="12">
    <source>
        <dbReference type="Pfam" id="PF02602"/>
    </source>
</evidence>
<comment type="catalytic activity">
    <reaction evidence="8 9">
        <text>hydroxymethylbilane = uroporphyrinogen III + H2O</text>
        <dbReference type="Rhea" id="RHEA:18965"/>
        <dbReference type="ChEBI" id="CHEBI:15377"/>
        <dbReference type="ChEBI" id="CHEBI:57308"/>
        <dbReference type="ChEBI" id="CHEBI:57845"/>
        <dbReference type="EC" id="4.2.1.75"/>
    </reaction>
</comment>
<dbReference type="Gene3D" id="3.40.50.10090">
    <property type="match status" value="2"/>
</dbReference>
<dbReference type="AlphaFoldDB" id="A0A1T5E0K1"/>
<dbReference type="OrthoDB" id="7163809at2"/>
<dbReference type="CDD" id="cd06578">
    <property type="entry name" value="HemD"/>
    <property type="match status" value="1"/>
</dbReference>
<evidence type="ECO:0000256" key="5">
    <source>
        <dbReference type="ARBA" id="ARBA00023244"/>
    </source>
</evidence>
<comment type="similarity">
    <text evidence="2 9">Belongs to the uroporphyrinogen-III synthase family.</text>
</comment>
<dbReference type="UniPathway" id="UPA00251">
    <property type="reaction ID" value="UER00320"/>
</dbReference>
<dbReference type="InterPro" id="IPR036108">
    <property type="entry name" value="4pyrrol_syn_uPrphyn_synt_sf"/>
</dbReference>
<dbReference type="SUPFAM" id="SSF69618">
    <property type="entry name" value="HemD-like"/>
    <property type="match status" value="1"/>
</dbReference>
<evidence type="ECO:0000256" key="9">
    <source>
        <dbReference type="RuleBase" id="RU366031"/>
    </source>
</evidence>
<feature type="region of interest" description="Disordered" evidence="10">
    <location>
        <begin position="237"/>
        <end position="313"/>
    </location>
</feature>
<feature type="domain" description="Tetrapyrrole biosynthesis uroporphyrinogen III synthase" evidence="12">
    <location>
        <begin position="14"/>
        <end position="229"/>
    </location>
</feature>
<protein>
    <recommendedName>
        <fullName evidence="7 9">Uroporphyrinogen-III synthase</fullName>
        <ecNumber evidence="3 9">4.2.1.75</ecNumber>
    </recommendedName>
</protein>
<accession>A0A1T5E0K1</accession>
<dbReference type="Proteomes" id="UP000190130">
    <property type="component" value="Unassembled WGS sequence"/>
</dbReference>
<keyword evidence="11" id="KW-0472">Membrane</keyword>
<comment type="pathway">
    <text evidence="1 9">Porphyrin-containing compound metabolism; protoporphyrin-IX biosynthesis; coproporphyrinogen-III from 5-aminolevulinate: step 3/4.</text>
</comment>
<dbReference type="Pfam" id="PF02602">
    <property type="entry name" value="HEM4"/>
    <property type="match status" value="1"/>
</dbReference>
<dbReference type="GO" id="GO:0006782">
    <property type="term" value="P:protoporphyrinogen IX biosynthetic process"/>
    <property type="evidence" value="ECO:0007669"/>
    <property type="project" value="UniProtKB-UniRule"/>
</dbReference>
<dbReference type="PANTHER" id="PTHR38042">
    <property type="entry name" value="UROPORPHYRINOGEN-III SYNTHASE, CHLOROPLASTIC"/>
    <property type="match status" value="1"/>
</dbReference>
<name>A0A1T5E0K1_9HYPH</name>
<dbReference type="GO" id="GO:0006780">
    <property type="term" value="P:uroporphyrinogen III biosynthetic process"/>
    <property type="evidence" value="ECO:0007669"/>
    <property type="project" value="UniProtKB-UniRule"/>
</dbReference>
<feature type="transmembrane region" description="Helical" evidence="11">
    <location>
        <begin position="319"/>
        <end position="341"/>
    </location>
</feature>
<sequence>MRVFVFRPRLDAERTARTIADHGFEPIVAPLFEVVRLPGEAPAGAFDAIVVTSGNAVGPLAEGPAAWRDLPIFAVGARTAAKVREAGLEDARSADGDRNDLIELIKRTLPAPAKLLMIAARDRKEDVPGRLEEAGYEVSLWTAYAAEPVSVLPEDTQAALRQARSGDAALHYSARGAKVFIALAQAAGVADEALELTHVVISAATAAPLIAAGASTVLVSEHPEEAGMLAALEQVSARTASPGKARPEPRGSLKRTPPTLELVADPEPPAASEEVKAEGETPSPEAVAPTEALPQEFTPPPVEPSRTGSEPAAPARTPWFALALAGLIGGAIGAGGVFLALKRAEAPISGEQVAELRSRLDAVQTSAALADRKATAASEAVAKAGSEVQALSGKLGALANPQAPDTSAFAAQVQRAEAATATLGQRFDQLAGRVGAVEAQAKTAAASGPEATAAARVVLAERVQRALGGGRPFADEVAALTKSGVAQADTAALAAVAGVGAATQQALLAGFRKHGAVFQREVMPASESWSDKLLGLASRIVTVRPVGDSGSNDPATLPIRLEGAIANGEMVKAAALWGQLPEPARRASADFGADLQKRAAADAAIAKIAQDAVAALGAAG</sequence>
<evidence type="ECO:0000256" key="4">
    <source>
        <dbReference type="ARBA" id="ARBA00023239"/>
    </source>
</evidence>
<evidence type="ECO:0000256" key="8">
    <source>
        <dbReference type="ARBA" id="ARBA00048617"/>
    </source>
</evidence>
<comment type="function">
    <text evidence="6 9">Catalyzes cyclization of the linear tetrapyrrole, hydroxymethylbilane, to the macrocyclic uroporphyrinogen III.</text>
</comment>
<evidence type="ECO:0000256" key="2">
    <source>
        <dbReference type="ARBA" id="ARBA00008133"/>
    </source>
</evidence>
<dbReference type="RefSeq" id="WP_079591487.1">
    <property type="nucleotide sequence ID" value="NZ_FUYX01000005.1"/>
</dbReference>
<dbReference type="PANTHER" id="PTHR38042:SF1">
    <property type="entry name" value="UROPORPHYRINOGEN-III SYNTHASE, CHLOROPLASTIC"/>
    <property type="match status" value="1"/>
</dbReference>
<proteinExistence type="inferred from homology"/>
<reference evidence="13 14" key="1">
    <citation type="submission" date="2017-02" db="EMBL/GenBank/DDBJ databases">
        <authorList>
            <person name="Peterson S.W."/>
        </authorList>
    </citation>
    <scope>NUCLEOTIDE SEQUENCE [LARGE SCALE GENOMIC DNA]</scope>
    <source>
        <strain evidence="13 14">DSM 9653</strain>
    </source>
</reference>
<dbReference type="EC" id="4.2.1.75" evidence="3 9"/>
<keyword evidence="5 9" id="KW-0627">Porphyrin biosynthesis</keyword>
<evidence type="ECO:0000256" key="3">
    <source>
        <dbReference type="ARBA" id="ARBA00013109"/>
    </source>
</evidence>
<organism evidence="13 14">
    <name type="scientific">Bosea thiooxidans</name>
    <dbReference type="NCBI Taxonomy" id="53254"/>
    <lineage>
        <taxon>Bacteria</taxon>
        <taxon>Pseudomonadati</taxon>
        <taxon>Pseudomonadota</taxon>
        <taxon>Alphaproteobacteria</taxon>
        <taxon>Hyphomicrobiales</taxon>
        <taxon>Boseaceae</taxon>
        <taxon>Bosea</taxon>
    </lineage>
</organism>
<evidence type="ECO:0000256" key="6">
    <source>
        <dbReference type="ARBA" id="ARBA00037589"/>
    </source>
</evidence>
<keyword evidence="11" id="KW-0812">Transmembrane</keyword>
<dbReference type="GO" id="GO:0004852">
    <property type="term" value="F:uroporphyrinogen-III synthase activity"/>
    <property type="evidence" value="ECO:0007669"/>
    <property type="project" value="UniProtKB-UniRule"/>
</dbReference>
<evidence type="ECO:0000256" key="7">
    <source>
        <dbReference type="ARBA" id="ARBA00040167"/>
    </source>
</evidence>
<evidence type="ECO:0000256" key="10">
    <source>
        <dbReference type="SAM" id="MobiDB-lite"/>
    </source>
</evidence>
<evidence type="ECO:0000256" key="1">
    <source>
        <dbReference type="ARBA" id="ARBA00004772"/>
    </source>
</evidence>
<dbReference type="InterPro" id="IPR003754">
    <property type="entry name" value="4pyrrol_synth_uPrphyn_synth"/>
</dbReference>
<evidence type="ECO:0000313" key="13">
    <source>
        <dbReference type="EMBL" id="SKB77592.1"/>
    </source>
</evidence>
<dbReference type="InterPro" id="IPR039793">
    <property type="entry name" value="UROS/Hem4"/>
</dbReference>
<keyword evidence="4 9" id="KW-0456">Lyase</keyword>
<dbReference type="EMBL" id="FUYX01000005">
    <property type="protein sequence ID" value="SKB77592.1"/>
    <property type="molecule type" value="Genomic_DNA"/>
</dbReference>
<evidence type="ECO:0000256" key="11">
    <source>
        <dbReference type="SAM" id="Phobius"/>
    </source>
</evidence>